<feature type="domain" description="HPt" evidence="19">
    <location>
        <begin position="1309"/>
        <end position="1404"/>
    </location>
</feature>
<sequence length="1404" mass="155433">MITPAASAQTSASSQTRAIGRAIQFTVLLLGALQLLASLLLLWSDYVGYRKAQEHEALNQANQQMFAATRELSREHVLTLALIFRHAAVSQAQLAELAAVRQQVDSQFRQLLPQANALRQQRIQPQLDSLQRYLQLLRQRREMVDRLLQQTGTIDENALAGWHYSIGPLFDVQDKILQQDSFLLADESDPVLNRLAMLKYELWSMSYMLQAESAALLQRGYFARHLNSSEEYEQLRRQEKGALLLVSLRSGLQFVADPALQQSLLRLSAVIDQLHHATRQQQQLLDSGGAGSLPQQSYRQLNARLGTELSALFQQLTTRMSQQVSQYQQGFRNQLLLHGSFSLLALGLYLYLWWRMRSSILRPLRRMQRVLDAATDAILTVDADRRVQVANLGAASMFGHARDSLHGMPIAELLQCPQLEQAWLASAGQGRALTGLGCRRDGSLFHAEIALSALGDGSDRFLLIVRNEQERHEAEVSLSRSMGLLGAIHHIQSLLFARRPRQTVYRELLERLLHYSAAPAGVLLVLEQDSDGQQRFHRRARVGDAELPGWLQQLCSQPTEAILPQAQQPLQQDGWSVLPVSIDSRNVLLVAVMLPELAPAACVALQPLLAAGSSIAGFYAEEDRRHATERHLRQVLQMEEAIYSTSPVGLLRVDANHVIVRANQAACRLFGVASAGLDGMALPELLAEETPWPVLREQLCQLADGLEVECLRVGGQRIWVLLGGQALPLPGESPGMILSLVDITERRAVREALRLARDEAAAARLQLEVALESLEEAFAFFDSKDQLVLCNRRYAELIGSNEPPASLQGRSFEQLVRTALARIEHPEDQYSQEQWVAERLRRHASGQATFQISIGERWYQLNDHAIPSGGSVCIYADITELKQQEMELLLARDQAEQANRAKSAFLATISHEIRTPMNGVLGMLELLSLSALDAGQRDSLETIQDSAQTLLRLLDDILDFSKIEAGKLDIVPEPVEVAGLLGKLQQFYREAATRKGLQWQLEVDPQLAPRLLLDPLRLRQILHNFCSNALKFTAHGSVTLRVRCLADSDKQQTLCFEVQDSGIGVAPEQMANLFEPFTQAESSTTRRFGGTGLGLAICRRLATLMGGQVDMRSEPGVGTTVALQLTLAKVSGDAAEPVLPVQSLRQPAVPRQLPVLFVEDNPTNRKLVGKQFELLGYPLHMAEDGVAALQQWQKQPYALILTDCHMPNMDGYELARTIRYYESALEDARRIPIIACTANASQEEVDKTREAGMDDFLPKPLGLESLRSMLDKWLHHTGFVPQQPQPVPPPAAVTPVLDRSALAIYSNGDTAVEREILADFLDSNQEDMLTLQQAVAAANPERAAFAAHRIKGASRMVGALALAEAAAALEASARAGDDSTLAAGWQQLQQALQQLQHSVAAMAE</sequence>
<feature type="domain" description="PAC" evidence="18">
    <location>
        <begin position="704"/>
        <end position="755"/>
    </location>
</feature>
<feature type="domain" description="PAS" evidence="17">
    <location>
        <begin position="363"/>
        <end position="415"/>
    </location>
</feature>
<evidence type="ECO:0000256" key="10">
    <source>
        <dbReference type="ARBA" id="ARBA00023012"/>
    </source>
</evidence>
<dbReference type="InterPro" id="IPR005467">
    <property type="entry name" value="His_kinase_dom"/>
</dbReference>
<evidence type="ECO:0000256" key="1">
    <source>
        <dbReference type="ARBA" id="ARBA00000085"/>
    </source>
</evidence>
<dbReference type="PANTHER" id="PTHR45339:SF1">
    <property type="entry name" value="HYBRID SIGNAL TRANSDUCTION HISTIDINE KINASE J"/>
    <property type="match status" value="1"/>
</dbReference>
<dbReference type="PROSITE" id="PS50109">
    <property type="entry name" value="HIS_KIN"/>
    <property type="match status" value="1"/>
</dbReference>
<evidence type="ECO:0000256" key="14">
    <source>
        <dbReference type="SAM" id="Phobius"/>
    </source>
</evidence>
<dbReference type="InterPro" id="IPR000700">
    <property type="entry name" value="PAS-assoc_C"/>
</dbReference>
<keyword evidence="5 13" id="KW-0597">Phosphoprotein</keyword>
<proteinExistence type="predicted"/>
<evidence type="ECO:0000259" key="15">
    <source>
        <dbReference type="PROSITE" id="PS50109"/>
    </source>
</evidence>
<dbReference type="CDD" id="cd00130">
    <property type="entry name" value="PAS"/>
    <property type="match status" value="2"/>
</dbReference>
<keyword evidence="9 14" id="KW-1133">Transmembrane helix</keyword>
<dbReference type="Gene3D" id="3.30.565.10">
    <property type="entry name" value="Histidine kinase-like ATPase, C-terminal domain"/>
    <property type="match status" value="1"/>
</dbReference>
<dbReference type="Pfam" id="PF12860">
    <property type="entry name" value="PAS_7"/>
    <property type="match status" value="1"/>
</dbReference>
<dbReference type="InterPro" id="IPR036890">
    <property type="entry name" value="HATPase_C_sf"/>
</dbReference>
<evidence type="ECO:0000256" key="5">
    <source>
        <dbReference type="ARBA" id="ARBA00022553"/>
    </source>
</evidence>
<dbReference type="InterPro" id="IPR035965">
    <property type="entry name" value="PAS-like_dom_sf"/>
</dbReference>
<dbReference type="CDD" id="cd17546">
    <property type="entry name" value="REC_hyHK_CKI1_RcsC-like"/>
    <property type="match status" value="1"/>
</dbReference>
<keyword evidence="4" id="KW-1003">Cell membrane</keyword>
<dbReference type="InterPro" id="IPR003594">
    <property type="entry name" value="HATPase_dom"/>
</dbReference>
<dbReference type="InterPro" id="IPR000014">
    <property type="entry name" value="PAS"/>
</dbReference>
<dbReference type="Gene3D" id="3.30.450.20">
    <property type="entry name" value="PAS domain"/>
    <property type="match status" value="3"/>
</dbReference>
<name>A0ABV7TT34_9NEIS</name>
<accession>A0ABV7TT34</accession>
<evidence type="ECO:0000256" key="7">
    <source>
        <dbReference type="ARBA" id="ARBA00022741"/>
    </source>
</evidence>
<evidence type="ECO:0000259" key="16">
    <source>
        <dbReference type="PROSITE" id="PS50110"/>
    </source>
</evidence>
<dbReference type="SUPFAM" id="SSF52172">
    <property type="entry name" value="CheY-like"/>
    <property type="match status" value="1"/>
</dbReference>
<dbReference type="PROSITE" id="PS50112">
    <property type="entry name" value="PAS"/>
    <property type="match status" value="1"/>
</dbReference>
<keyword evidence="8 20" id="KW-0067">ATP-binding</keyword>
<dbReference type="PRINTS" id="PR00344">
    <property type="entry name" value="BCTRLSENSOR"/>
</dbReference>
<comment type="subcellular location">
    <subcellularLocation>
        <location evidence="2">Cell membrane</location>
        <topology evidence="2">Multi-pass membrane protein</topology>
    </subcellularLocation>
</comment>
<dbReference type="Pfam" id="PF00072">
    <property type="entry name" value="Response_reg"/>
    <property type="match status" value="1"/>
</dbReference>
<gene>
    <name evidence="20" type="ORF">ACFOKJ_07110</name>
</gene>
<reference evidence="21" key="1">
    <citation type="journal article" date="2019" name="Int. J. Syst. Evol. Microbiol.">
        <title>The Global Catalogue of Microorganisms (GCM) 10K type strain sequencing project: providing services to taxonomists for standard genome sequencing and annotation.</title>
        <authorList>
            <consortium name="The Broad Institute Genomics Platform"/>
            <consortium name="The Broad Institute Genome Sequencing Center for Infectious Disease"/>
            <person name="Wu L."/>
            <person name="Ma J."/>
        </authorList>
    </citation>
    <scope>NUCLEOTIDE SEQUENCE [LARGE SCALE GENOMIC DNA]</scope>
    <source>
        <strain evidence="21">KCTC 42195</strain>
    </source>
</reference>
<evidence type="ECO:0000256" key="8">
    <source>
        <dbReference type="ARBA" id="ARBA00022840"/>
    </source>
</evidence>
<dbReference type="InterPro" id="IPR036097">
    <property type="entry name" value="HisK_dim/P_sf"/>
</dbReference>
<dbReference type="SUPFAM" id="SSF55874">
    <property type="entry name" value="ATPase domain of HSP90 chaperone/DNA topoisomerase II/histidine kinase"/>
    <property type="match status" value="1"/>
</dbReference>
<dbReference type="SMART" id="SM00073">
    <property type="entry name" value="HPT"/>
    <property type="match status" value="1"/>
</dbReference>
<dbReference type="SMART" id="SM00448">
    <property type="entry name" value="REC"/>
    <property type="match status" value="1"/>
</dbReference>
<dbReference type="NCBIfam" id="TIGR00229">
    <property type="entry name" value="sensory_box"/>
    <property type="match status" value="2"/>
</dbReference>
<keyword evidence="21" id="KW-1185">Reference proteome</keyword>
<dbReference type="PANTHER" id="PTHR45339">
    <property type="entry name" value="HYBRID SIGNAL TRANSDUCTION HISTIDINE KINASE J"/>
    <property type="match status" value="1"/>
</dbReference>
<dbReference type="Pfam" id="PF13426">
    <property type="entry name" value="PAS_9"/>
    <property type="match status" value="1"/>
</dbReference>
<dbReference type="Pfam" id="PF02518">
    <property type="entry name" value="HATPase_c"/>
    <property type="match status" value="1"/>
</dbReference>
<dbReference type="Pfam" id="PF00512">
    <property type="entry name" value="HisKA"/>
    <property type="match status" value="1"/>
</dbReference>
<dbReference type="SUPFAM" id="SSF55785">
    <property type="entry name" value="PYP-like sensor domain (PAS domain)"/>
    <property type="match status" value="3"/>
</dbReference>
<evidence type="ECO:0000256" key="4">
    <source>
        <dbReference type="ARBA" id="ARBA00022475"/>
    </source>
</evidence>
<evidence type="ECO:0000256" key="2">
    <source>
        <dbReference type="ARBA" id="ARBA00004651"/>
    </source>
</evidence>
<dbReference type="InterPro" id="IPR004358">
    <property type="entry name" value="Sig_transdc_His_kin-like_C"/>
</dbReference>
<evidence type="ECO:0000256" key="6">
    <source>
        <dbReference type="ARBA" id="ARBA00022692"/>
    </source>
</evidence>
<dbReference type="GO" id="GO:0005524">
    <property type="term" value="F:ATP binding"/>
    <property type="evidence" value="ECO:0007669"/>
    <property type="project" value="UniProtKB-KW"/>
</dbReference>
<organism evidence="20 21">
    <name type="scientific">Vogesella amnigena</name>
    <dbReference type="NCBI Taxonomy" id="1507449"/>
    <lineage>
        <taxon>Bacteria</taxon>
        <taxon>Pseudomonadati</taxon>
        <taxon>Pseudomonadota</taxon>
        <taxon>Betaproteobacteria</taxon>
        <taxon>Neisseriales</taxon>
        <taxon>Chromobacteriaceae</taxon>
        <taxon>Vogesella</taxon>
    </lineage>
</organism>
<keyword evidence="11 14" id="KW-0472">Membrane</keyword>
<evidence type="ECO:0000259" key="17">
    <source>
        <dbReference type="PROSITE" id="PS50112"/>
    </source>
</evidence>
<feature type="modified residue" description="Phosphohistidine" evidence="12">
    <location>
        <position position="1348"/>
    </location>
</feature>
<dbReference type="SUPFAM" id="SSF47226">
    <property type="entry name" value="Histidine-containing phosphotransfer domain, HPT domain"/>
    <property type="match status" value="1"/>
</dbReference>
<evidence type="ECO:0000256" key="9">
    <source>
        <dbReference type="ARBA" id="ARBA00022989"/>
    </source>
</evidence>
<dbReference type="Gene3D" id="1.20.120.160">
    <property type="entry name" value="HPT domain"/>
    <property type="match status" value="1"/>
</dbReference>
<dbReference type="InterPro" id="IPR011006">
    <property type="entry name" value="CheY-like_superfamily"/>
</dbReference>
<evidence type="ECO:0000256" key="12">
    <source>
        <dbReference type="PROSITE-ProRule" id="PRU00110"/>
    </source>
</evidence>
<dbReference type="RefSeq" id="WP_390277890.1">
    <property type="nucleotide sequence ID" value="NZ_JBHRYH010000016.1"/>
</dbReference>
<keyword evidence="7" id="KW-0547">Nucleotide-binding</keyword>
<dbReference type="Gene3D" id="1.10.287.130">
    <property type="match status" value="1"/>
</dbReference>
<evidence type="ECO:0000256" key="13">
    <source>
        <dbReference type="PROSITE-ProRule" id="PRU00169"/>
    </source>
</evidence>
<feature type="domain" description="Response regulatory" evidence="16">
    <location>
        <begin position="1154"/>
        <end position="1274"/>
    </location>
</feature>
<dbReference type="CDD" id="cd00082">
    <property type="entry name" value="HisKA"/>
    <property type="match status" value="1"/>
</dbReference>
<comment type="catalytic activity">
    <reaction evidence="1">
        <text>ATP + protein L-histidine = ADP + protein N-phospho-L-histidine.</text>
        <dbReference type="EC" id="2.7.13.3"/>
    </reaction>
</comment>
<evidence type="ECO:0000259" key="19">
    <source>
        <dbReference type="PROSITE" id="PS50894"/>
    </source>
</evidence>
<dbReference type="Pfam" id="PF01627">
    <property type="entry name" value="Hpt"/>
    <property type="match status" value="1"/>
</dbReference>
<protein>
    <recommendedName>
        <fullName evidence="3">histidine kinase</fullName>
        <ecNumber evidence="3">2.7.13.3</ecNumber>
    </recommendedName>
</protein>
<dbReference type="SMART" id="SM00388">
    <property type="entry name" value="HisKA"/>
    <property type="match status" value="1"/>
</dbReference>
<feature type="domain" description="Histidine kinase" evidence="15">
    <location>
        <begin position="908"/>
        <end position="1129"/>
    </location>
</feature>
<feature type="transmembrane region" description="Helical" evidence="14">
    <location>
        <begin position="22"/>
        <end position="43"/>
    </location>
</feature>
<dbReference type="SMART" id="SM00387">
    <property type="entry name" value="HATPase_c"/>
    <property type="match status" value="1"/>
</dbReference>
<dbReference type="InterPro" id="IPR001789">
    <property type="entry name" value="Sig_transdc_resp-reg_receiver"/>
</dbReference>
<evidence type="ECO:0000256" key="11">
    <source>
        <dbReference type="ARBA" id="ARBA00023136"/>
    </source>
</evidence>
<keyword evidence="10" id="KW-0902">Two-component regulatory system</keyword>
<dbReference type="PROSITE" id="PS50894">
    <property type="entry name" value="HPT"/>
    <property type="match status" value="1"/>
</dbReference>
<evidence type="ECO:0000313" key="21">
    <source>
        <dbReference type="Proteomes" id="UP001595636"/>
    </source>
</evidence>
<evidence type="ECO:0000259" key="18">
    <source>
        <dbReference type="PROSITE" id="PS50113"/>
    </source>
</evidence>
<dbReference type="EMBL" id="JBHRYH010000016">
    <property type="protein sequence ID" value="MFC3625905.1"/>
    <property type="molecule type" value="Genomic_DNA"/>
</dbReference>
<dbReference type="PROSITE" id="PS50110">
    <property type="entry name" value="RESPONSE_REGULATORY"/>
    <property type="match status" value="1"/>
</dbReference>
<dbReference type="SMART" id="SM00091">
    <property type="entry name" value="PAS"/>
    <property type="match status" value="3"/>
</dbReference>
<evidence type="ECO:0000256" key="3">
    <source>
        <dbReference type="ARBA" id="ARBA00012438"/>
    </source>
</evidence>
<dbReference type="EC" id="2.7.13.3" evidence="3"/>
<dbReference type="InterPro" id="IPR036641">
    <property type="entry name" value="HPT_dom_sf"/>
</dbReference>
<comment type="caution">
    <text evidence="20">The sequence shown here is derived from an EMBL/GenBank/DDBJ whole genome shotgun (WGS) entry which is preliminary data.</text>
</comment>
<feature type="modified residue" description="4-aspartylphosphate" evidence="13">
    <location>
        <position position="1203"/>
    </location>
</feature>
<dbReference type="PROSITE" id="PS50113">
    <property type="entry name" value="PAC"/>
    <property type="match status" value="1"/>
</dbReference>
<dbReference type="InterPro" id="IPR003661">
    <property type="entry name" value="HisK_dim/P_dom"/>
</dbReference>
<keyword evidence="6 14" id="KW-0812">Transmembrane</keyword>
<dbReference type="Proteomes" id="UP001595636">
    <property type="component" value="Unassembled WGS sequence"/>
</dbReference>
<dbReference type="Gene3D" id="3.40.50.2300">
    <property type="match status" value="1"/>
</dbReference>
<dbReference type="SUPFAM" id="SSF47384">
    <property type="entry name" value="Homodimeric domain of signal transducing histidine kinase"/>
    <property type="match status" value="1"/>
</dbReference>
<dbReference type="InterPro" id="IPR013767">
    <property type="entry name" value="PAS_fold"/>
</dbReference>
<feature type="transmembrane region" description="Helical" evidence="14">
    <location>
        <begin position="335"/>
        <end position="354"/>
    </location>
</feature>
<evidence type="ECO:0000313" key="20">
    <source>
        <dbReference type="EMBL" id="MFC3625905.1"/>
    </source>
</evidence>
<dbReference type="CDD" id="cd16922">
    <property type="entry name" value="HATPase_EvgS-ArcB-TorS-like"/>
    <property type="match status" value="1"/>
</dbReference>
<dbReference type="InterPro" id="IPR008207">
    <property type="entry name" value="Sig_transdc_His_kin_Hpt_dom"/>
</dbReference>
<dbReference type="Pfam" id="PF00989">
    <property type="entry name" value="PAS"/>
    <property type="match status" value="1"/>
</dbReference>